<feature type="region of interest" description="Disordered" evidence="1">
    <location>
        <begin position="71"/>
        <end position="97"/>
    </location>
</feature>
<name>A0A813DLK6_POLGL</name>
<dbReference type="Proteomes" id="UP000654075">
    <property type="component" value="Unassembled WGS sequence"/>
</dbReference>
<feature type="region of interest" description="Disordered" evidence="1">
    <location>
        <begin position="1"/>
        <end position="49"/>
    </location>
</feature>
<gene>
    <name evidence="2" type="ORF">PGLA1383_LOCUS7561</name>
</gene>
<accession>A0A813DLK6</accession>
<dbReference type="AlphaFoldDB" id="A0A813DLK6"/>
<organism evidence="2 3">
    <name type="scientific">Polarella glacialis</name>
    <name type="common">Dinoflagellate</name>
    <dbReference type="NCBI Taxonomy" id="89957"/>
    <lineage>
        <taxon>Eukaryota</taxon>
        <taxon>Sar</taxon>
        <taxon>Alveolata</taxon>
        <taxon>Dinophyceae</taxon>
        <taxon>Suessiales</taxon>
        <taxon>Suessiaceae</taxon>
        <taxon>Polarella</taxon>
    </lineage>
</organism>
<reference evidence="2" key="1">
    <citation type="submission" date="2021-02" db="EMBL/GenBank/DDBJ databases">
        <authorList>
            <person name="Dougan E. K."/>
            <person name="Rhodes N."/>
            <person name="Thang M."/>
            <person name="Chan C."/>
        </authorList>
    </citation>
    <scope>NUCLEOTIDE SEQUENCE</scope>
</reference>
<comment type="caution">
    <text evidence="2">The sequence shown here is derived from an EMBL/GenBank/DDBJ whole genome shotgun (WGS) entry which is preliminary data.</text>
</comment>
<keyword evidence="3" id="KW-1185">Reference proteome</keyword>
<evidence type="ECO:0000313" key="3">
    <source>
        <dbReference type="Proteomes" id="UP000654075"/>
    </source>
</evidence>
<feature type="region of interest" description="Disordered" evidence="1">
    <location>
        <begin position="125"/>
        <end position="156"/>
    </location>
</feature>
<feature type="compositionally biased region" description="Low complexity" evidence="1">
    <location>
        <begin position="77"/>
        <end position="97"/>
    </location>
</feature>
<proteinExistence type="predicted"/>
<sequence>MAGLMLGEESGEAEVEPAANSQLDAECLLDEEQVQREREESLARTQKARDLIQEQETVLKNIYLKLALGDAEGHGSSGAHAPSAAGHGGSLYRSSASWSASSFHEASTFEQQARKVGELIEQREDKFASFSSRRKAKEEEVESKLAERQVEGQAAE</sequence>
<dbReference type="EMBL" id="CAJNNV010003320">
    <property type="protein sequence ID" value="CAE8588776.1"/>
    <property type="molecule type" value="Genomic_DNA"/>
</dbReference>
<evidence type="ECO:0000256" key="1">
    <source>
        <dbReference type="SAM" id="MobiDB-lite"/>
    </source>
</evidence>
<protein>
    <submittedName>
        <fullName evidence="2">Uncharacterized protein</fullName>
    </submittedName>
</protein>
<evidence type="ECO:0000313" key="2">
    <source>
        <dbReference type="EMBL" id="CAE8588776.1"/>
    </source>
</evidence>
<feature type="compositionally biased region" description="Basic and acidic residues" evidence="1">
    <location>
        <begin position="136"/>
        <end position="150"/>
    </location>
</feature>
<feature type="non-terminal residue" evidence="2">
    <location>
        <position position="1"/>
    </location>
</feature>
<feature type="compositionally biased region" description="Basic and acidic residues" evidence="1">
    <location>
        <begin position="33"/>
        <end position="49"/>
    </location>
</feature>